<evidence type="ECO:0000313" key="3">
    <source>
        <dbReference type="Proteomes" id="UP000621510"/>
    </source>
</evidence>
<accession>A0ABS1PSN3</accession>
<keyword evidence="3" id="KW-1185">Reference proteome</keyword>
<dbReference type="InterPro" id="IPR000073">
    <property type="entry name" value="AB_hydrolase_1"/>
</dbReference>
<dbReference type="RefSeq" id="WP_201853236.1">
    <property type="nucleotide sequence ID" value="NZ_JAERRG010000009.1"/>
</dbReference>
<dbReference type="InterPro" id="IPR029058">
    <property type="entry name" value="AB_hydrolase_fold"/>
</dbReference>
<evidence type="ECO:0000259" key="1">
    <source>
        <dbReference type="Pfam" id="PF12697"/>
    </source>
</evidence>
<feature type="domain" description="AB hydrolase-1" evidence="1">
    <location>
        <begin position="3"/>
        <end position="216"/>
    </location>
</feature>
<reference evidence="2 3" key="1">
    <citation type="submission" date="2021-01" db="EMBL/GenBank/DDBJ databases">
        <title>WGS of actinomycetes isolated from Thailand.</title>
        <authorList>
            <person name="Thawai C."/>
        </authorList>
    </citation>
    <scope>NUCLEOTIDE SEQUENCE [LARGE SCALE GENOMIC DNA]</scope>
    <source>
        <strain evidence="2 3">CA3R110</strain>
    </source>
</reference>
<name>A0ABS1PSN3_9ACTN</name>
<dbReference type="PANTHER" id="PTHR37017:SF11">
    <property type="entry name" value="ESTERASE_LIPASE_THIOESTERASE DOMAIN-CONTAINING PROTEIN"/>
    <property type="match status" value="1"/>
</dbReference>
<sequence>MSFVLIHGATCTAGIWGRLIPLLYGDVLAVDLPGRGTRADTDLRGLTLEGCAKAVAEDIVQRDLTDVTLVAHSFSGVVAPRVMALLPERIQQVVLLAAVVPPDRTPVAEHMDARLKESLERRAINGVYTFGIEAAGTRLCTDGDDDEVQYVLDHLVEDAKGLLTESVDLSGYQLRIPRAYIQLAHDWSYAPRLQAESAQRTRANCVTLNAGHMAMVTIPHQMKRMRFPVRDDEPVAVGQVGFDRHVLSSALVWSVGW</sequence>
<keyword evidence="2" id="KW-0378">Hydrolase</keyword>
<dbReference type="GO" id="GO:0016787">
    <property type="term" value="F:hydrolase activity"/>
    <property type="evidence" value="ECO:0007669"/>
    <property type="project" value="UniProtKB-KW"/>
</dbReference>
<protein>
    <submittedName>
        <fullName evidence="2">Alpha/beta hydrolase</fullName>
    </submittedName>
</protein>
<dbReference type="Gene3D" id="3.40.50.1820">
    <property type="entry name" value="alpha/beta hydrolase"/>
    <property type="match status" value="1"/>
</dbReference>
<proteinExistence type="predicted"/>
<comment type="caution">
    <text evidence="2">The sequence shown here is derived from an EMBL/GenBank/DDBJ whole genome shotgun (WGS) entry which is preliminary data.</text>
</comment>
<dbReference type="Pfam" id="PF12697">
    <property type="entry name" value="Abhydrolase_6"/>
    <property type="match status" value="1"/>
</dbReference>
<organism evidence="2 3">
    <name type="scientific">Streptomyces endocoffeicus</name>
    <dbReference type="NCBI Taxonomy" id="2898945"/>
    <lineage>
        <taxon>Bacteria</taxon>
        <taxon>Bacillati</taxon>
        <taxon>Actinomycetota</taxon>
        <taxon>Actinomycetes</taxon>
        <taxon>Kitasatosporales</taxon>
        <taxon>Streptomycetaceae</taxon>
        <taxon>Streptomyces</taxon>
    </lineage>
</organism>
<dbReference type="Proteomes" id="UP000621510">
    <property type="component" value="Unassembled WGS sequence"/>
</dbReference>
<evidence type="ECO:0000313" key="2">
    <source>
        <dbReference type="EMBL" id="MBL1115445.1"/>
    </source>
</evidence>
<dbReference type="PANTHER" id="PTHR37017">
    <property type="entry name" value="AB HYDROLASE-1 DOMAIN-CONTAINING PROTEIN-RELATED"/>
    <property type="match status" value="1"/>
</dbReference>
<dbReference type="SUPFAM" id="SSF53474">
    <property type="entry name" value="alpha/beta-Hydrolases"/>
    <property type="match status" value="1"/>
</dbReference>
<dbReference type="InterPro" id="IPR052897">
    <property type="entry name" value="Sec-Metab_Biosynth_Hydrolase"/>
</dbReference>
<dbReference type="EMBL" id="JAERRG010000009">
    <property type="protein sequence ID" value="MBL1115445.1"/>
    <property type="molecule type" value="Genomic_DNA"/>
</dbReference>
<gene>
    <name evidence="2" type="ORF">JK364_24035</name>
</gene>